<dbReference type="RefSeq" id="WP_311331708.1">
    <property type="nucleotide sequence ID" value="NZ_JAVRHZ010000001.1"/>
</dbReference>
<keyword evidence="2" id="KW-1185">Reference proteome</keyword>
<accession>A0ABU2Y997</accession>
<name>A0ABU2Y997_9FLAO</name>
<evidence type="ECO:0000313" key="1">
    <source>
        <dbReference type="EMBL" id="MDT0554750.1"/>
    </source>
</evidence>
<protein>
    <submittedName>
        <fullName evidence="1">Uncharacterized protein</fullName>
    </submittedName>
</protein>
<dbReference type="Proteomes" id="UP001254488">
    <property type="component" value="Unassembled WGS sequence"/>
</dbReference>
<dbReference type="EMBL" id="JAVRHZ010000001">
    <property type="protein sequence ID" value="MDT0554750.1"/>
    <property type="molecule type" value="Genomic_DNA"/>
</dbReference>
<reference evidence="1 2" key="1">
    <citation type="submission" date="2023-09" db="EMBL/GenBank/DDBJ databases">
        <authorList>
            <person name="Rey-Velasco X."/>
        </authorList>
    </citation>
    <scope>NUCLEOTIDE SEQUENCE [LARGE SCALE GENOMIC DNA]</scope>
    <source>
        <strain evidence="1 2">W242</strain>
    </source>
</reference>
<organism evidence="1 2">
    <name type="scientific">Patiriisocius hiemis</name>
    <dbReference type="NCBI Taxonomy" id="3075604"/>
    <lineage>
        <taxon>Bacteria</taxon>
        <taxon>Pseudomonadati</taxon>
        <taxon>Bacteroidota</taxon>
        <taxon>Flavobacteriia</taxon>
        <taxon>Flavobacteriales</taxon>
        <taxon>Flavobacteriaceae</taxon>
        <taxon>Patiriisocius</taxon>
    </lineage>
</organism>
<sequence length="225" mass="26274">MQQYSLSILFTLTTLLNIQSQEYFEGEVHFKTTYETLVESVPNELLIQEFGDSLVGYVQEHRYIMKSNTRGASGEQTLLMLMDENLVYFVQEKSDTIYRYPINQVKEELLEVHKIKDETKVILGDVCPALVLNTKNVDPENPFTVTLGKYYYNPKYKLNKEAYKNHKSGHWNAFVNESGAISVRNEVRHEPIYKSVMEAYLILPKEIPDELFNIDRYNKIIVDIE</sequence>
<evidence type="ECO:0000313" key="2">
    <source>
        <dbReference type="Proteomes" id="UP001254488"/>
    </source>
</evidence>
<comment type="caution">
    <text evidence="1">The sequence shown here is derived from an EMBL/GenBank/DDBJ whole genome shotgun (WGS) entry which is preliminary data.</text>
</comment>
<gene>
    <name evidence="1" type="ORF">RM538_01950</name>
</gene>
<proteinExistence type="predicted"/>